<dbReference type="InterPro" id="IPR051313">
    <property type="entry name" value="Bact_iron-sidero_bind"/>
</dbReference>
<comment type="subcellular location">
    <subcellularLocation>
        <location evidence="1">Cell envelope</location>
    </subcellularLocation>
</comment>
<dbReference type="Gene3D" id="1.10.10.60">
    <property type="entry name" value="Homeodomain-like"/>
    <property type="match status" value="2"/>
</dbReference>
<protein>
    <submittedName>
        <fullName evidence="10">Helix-turn-helix domain-containing protein</fullName>
    </submittedName>
</protein>
<evidence type="ECO:0000256" key="2">
    <source>
        <dbReference type="ARBA" id="ARBA00008814"/>
    </source>
</evidence>
<dbReference type="Pfam" id="PF12833">
    <property type="entry name" value="HTH_18"/>
    <property type="match status" value="1"/>
</dbReference>
<dbReference type="GO" id="GO:0043565">
    <property type="term" value="F:sequence-specific DNA binding"/>
    <property type="evidence" value="ECO:0007669"/>
    <property type="project" value="InterPro"/>
</dbReference>
<proteinExistence type="inferred from homology"/>
<evidence type="ECO:0000313" key="11">
    <source>
        <dbReference type="Proteomes" id="UP000273145"/>
    </source>
</evidence>
<keyword evidence="11" id="KW-1185">Reference proteome</keyword>
<dbReference type="InterPro" id="IPR002491">
    <property type="entry name" value="ABC_transptr_periplasmic_BD"/>
</dbReference>
<dbReference type="GO" id="GO:0003700">
    <property type="term" value="F:DNA-binding transcription factor activity"/>
    <property type="evidence" value="ECO:0007669"/>
    <property type="project" value="InterPro"/>
</dbReference>
<dbReference type="PRINTS" id="PR00032">
    <property type="entry name" value="HTHARAC"/>
</dbReference>
<organism evidence="10 11">
    <name type="scientific">Paenibacillus lentus</name>
    <dbReference type="NCBI Taxonomy" id="1338368"/>
    <lineage>
        <taxon>Bacteria</taxon>
        <taxon>Bacillati</taxon>
        <taxon>Bacillota</taxon>
        <taxon>Bacilli</taxon>
        <taxon>Bacillales</taxon>
        <taxon>Paenibacillaceae</taxon>
        <taxon>Paenibacillus</taxon>
    </lineage>
</organism>
<dbReference type="SUPFAM" id="SSF46689">
    <property type="entry name" value="Homeodomain-like"/>
    <property type="match status" value="2"/>
</dbReference>
<dbReference type="PANTHER" id="PTHR30532">
    <property type="entry name" value="IRON III DICITRATE-BINDING PERIPLASMIC PROTEIN"/>
    <property type="match status" value="1"/>
</dbReference>
<dbReference type="OrthoDB" id="2461801at2"/>
<keyword evidence="6" id="KW-0238">DNA-binding</keyword>
<dbReference type="EMBL" id="CP034248">
    <property type="protein sequence ID" value="AZK47597.1"/>
    <property type="molecule type" value="Genomic_DNA"/>
</dbReference>
<evidence type="ECO:0000259" key="8">
    <source>
        <dbReference type="PROSITE" id="PS01124"/>
    </source>
</evidence>
<dbReference type="PROSITE" id="PS50983">
    <property type="entry name" value="FE_B12_PBP"/>
    <property type="match status" value="1"/>
</dbReference>
<sequence>MLPIKIDHQSLYILAAELWYKLREITWIRSKGMDHQLVESPVLIVSKRGTGRLKLDMEDYRIRGDAVHFAGPGQTIAVEAENGQEIEVYLIRFDVLDDSGSKIDYPIIGELPVHYDVQTILLSELMFSCWEQDMPLERLRAQSAFQELIYRLLGNVRRLPESHSRAALERTKEFIDSHYHQKLNIDLLAGMAELSPKYYVDLFKKTYGLSAVDYITEVRMNHAKLLMLQSDTRLREIALQVGYSDEFYFSRKFKKEVGVAPSIYVKNRRRKIVAYTPSILGQLLALDMIPYAAPLHPKWTAYYYRKHRAAIPLHLSAYRFNRDWPANLEALRHVRPDVIICDDDHLQQEEREQLEVIAPVYTISWQDSWRAQFRRTAEFLNASQEADVWLNNYERKATRARERLSRELGEDTLLLISIHKQQCYVCPLRGMREVLYDDLRLNMLPRRDELHSYEQAISIEELAVLEADRILLNVCQEPESLGYWKNLQMSNLWRDLKAVRGNAVYMISSDPWREYSAYACLRMIDDLLFQLHGNRPNVIWK</sequence>
<dbReference type="PROSITE" id="PS00041">
    <property type="entry name" value="HTH_ARAC_FAMILY_1"/>
    <property type="match status" value="1"/>
</dbReference>
<dbReference type="PROSITE" id="PS01124">
    <property type="entry name" value="HTH_ARAC_FAMILY_2"/>
    <property type="match status" value="1"/>
</dbReference>
<name>A0A3S8RXS3_9BACL</name>
<comment type="similarity">
    <text evidence="2">Belongs to the bacterial solute-binding protein 8 family.</text>
</comment>
<keyword evidence="3" id="KW-0813">Transport</keyword>
<evidence type="ECO:0000256" key="4">
    <source>
        <dbReference type="ARBA" id="ARBA00022729"/>
    </source>
</evidence>
<dbReference type="Proteomes" id="UP000273145">
    <property type="component" value="Chromosome"/>
</dbReference>
<dbReference type="GO" id="GO:1901678">
    <property type="term" value="P:iron coordination entity transport"/>
    <property type="evidence" value="ECO:0007669"/>
    <property type="project" value="UniProtKB-ARBA"/>
</dbReference>
<dbReference type="SMART" id="SM00342">
    <property type="entry name" value="HTH_ARAC"/>
    <property type="match status" value="1"/>
</dbReference>
<evidence type="ECO:0000313" key="10">
    <source>
        <dbReference type="EMBL" id="AZK47597.1"/>
    </source>
</evidence>
<evidence type="ECO:0000256" key="1">
    <source>
        <dbReference type="ARBA" id="ARBA00004196"/>
    </source>
</evidence>
<dbReference type="RefSeq" id="WP_125083621.1">
    <property type="nucleotide sequence ID" value="NZ_CP034248.1"/>
</dbReference>
<reference evidence="10 11" key="1">
    <citation type="submission" date="2018-11" db="EMBL/GenBank/DDBJ databases">
        <title>Genome sequencing of Paenibacillus lentus DSM25539(T).</title>
        <authorList>
            <person name="Kook J.-K."/>
            <person name="Park S.-N."/>
            <person name="Lim Y.K."/>
        </authorList>
    </citation>
    <scope>NUCLEOTIDE SEQUENCE [LARGE SCALE GENOMIC DNA]</scope>
    <source>
        <strain evidence="10 11">DSM 25539</strain>
    </source>
</reference>
<evidence type="ECO:0000256" key="3">
    <source>
        <dbReference type="ARBA" id="ARBA00022448"/>
    </source>
</evidence>
<dbReference type="GO" id="GO:0030288">
    <property type="term" value="C:outer membrane-bounded periplasmic space"/>
    <property type="evidence" value="ECO:0007669"/>
    <property type="project" value="TreeGrafter"/>
</dbReference>
<dbReference type="InterPro" id="IPR018060">
    <property type="entry name" value="HTH_AraC"/>
</dbReference>
<feature type="domain" description="HTH araC/xylS-type" evidence="8">
    <location>
        <begin position="169"/>
        <end position="267"/>
    </location>
</feature>
<dbReference type="Gene3D" id="3.40.50.1980">
    <property type="entry name" value="Nitrogenase molybdenum iron protein domain"/>
    <property type="match status" value="2"/>
</dbReference>
<dbReference type="SUPFAM" id="SSF53807">
    <property type="entry name" value="Helical backbone' metal receptor"/>
    <property type="match status" value="1"/>
</dbReference>
<keyword evidence="4" id="KW-0732">Signal</keyword>
<dbReference type="InterPro" id="IPR020449">
    <property type="entry name" value="Tscrpt_reg_AraC-type_HTH"/>
</dbReference>
<dbReference type="InterPro" id="IPR018062">
    <property type="entry name" value="HTH_AraC-typ_CS"/>
</dbReference>
<keyword evidence="7" id="KW-0804">Transcription</keyword>
<dbReference type="PANTHER" id="PTHR30532:SF1">
    <property type="entry name" value="IRON(3+)-HYDROXAMATE-BINDING PROTEIN FHUD"/>
    <property type="match status" value="1"/>
</dbReference>
<feature type="domain" description="Fe/B12 periplasmic-binding" evidence="9">
    <location>
        <begin position="271"/>
        <end position="535"/>
    </location>
</feature>
<dbReference type="KEGG" id="plen:EIM92_16770"/>
<dbReference type="AlphaFoldDB" id="A0A3S8RXS3"/>
<evidence type="ECO:0000256" key="5">
    <source>
        <dbReference type="ARBA" id="ARBA00023015"/>
    </source>
</evidence>
<evidence type="ECO:0000259" key="9">
    <source>
        <dbReference type="PROSITE" id="PS50983"/>
    </source>
</evidence>
<accession>A0A3S8RXS3</accession>
<keyword evidence="5" id="KW-0805">Transcription regulation</keyword>
<evidence type="ECO:0000256" key="7">
    <source>
        <dbReference type="ARBA" id="ARBA00023163"/>
    </source>
</evidence>
<dbReference type="Pfam" id="PF01497">
    <property type="entry name" value="Peripla_BP_2"/>
    <property type="match status" value="1"/>
</dbReference>
<gene>
    <name evidence="10" type="ORF">EIM92_16770</name>
</gene>
<dbReference type="InterPro" id="IPR009057">
    <property type="entry name" value="Homeodomain-like_sf"/>
</dbReference>
<evidence type="ECO:0000256" key="6">
    <source>
        <dbReference type="ARBA" id="ARBA00023125"/>
    </source>
</evidence>